<dbReference type="PROSITE" id="PS00194">
    <property type="entry name" value="THIOREDOXIN_1"/>
    <property type="match status" value="1"/>
</dbReference>
<feature type="domain" description="Thioredoxin" evidence="3">
    <location>
        <begin position="21"/>
        <end position="170"/>
    </location>
</feature>
<dbReference type="PANTHER" id="PTHR42852:SF13">
    <property type="entry name" value="PROTEIN DIPZ"/>
    <property type="match status" value="1"/>
</dbReference>
<feature type="chain" id="PRO_5028062489" evidence="2">
    <location>
        <begin position="21"/>
        <end position="172"/>
    </location>
</feature>
<evidence type="ECO:0000259" key="3">
    <source>
        <dbReference type="PROSITE" id="PS51352"/>
    </source>
</evidence>
<dbReference type="PANTHER" id="PTHR42852">
    <property type="entry name" value="THIOL:DISULFIDE INTERCHANGE PROTEIN DSBE"/>
    <property type="match status" value="1"/>
</dbReference>
<dbReference type="Gene3D" id="3.40.30.10">
    <property type="entry name" value="Glutaredoxin"/>
    <property type="match status" value="1"/>
</dbReference>
<dbReference type="Pfam" id="PF00578">
    <property type="entry name" value="AhpC-TSA"/>
    <property type="match status" value="1"/>
</dbReference>
<name>A0A7D9H6S6_9GAMM</name>
<dbReference type="EMBL" id="LR633967">
    <property type="protein sequence ID" value="VUX56270.1"/>
    <property type="molecule type" value="Genomic_DNA"/>
</dbReference>
<evidence type="ECO:0000313" key="4">
    <source>
        <dbReference type="EMBL" id="VUX56270.1"/>
    </source>
</evidence>
<feature type="signal peptide" evidence="2">
    <location>
        <begin position="1"/>
        <end position="20"/>
    </location>
</feature>
<protein>
    <submittedName>
        <fullName evidence="4">Thiol-disulfide isomerase and thioredoxin</fullName>
    </submittedName>
</protein>
<dbReference type="GO" id="GO:0016209">
    <property type="term" value="F:antioxidant activity"/>
    <property type="evidence" value="ECO:0007669"/>
    <property type="project" value="InterPro"/>
</dbReference>
<dbReference type="SUPFAM" id="SSF52833">
    <property type="entry name" value="Thioredoxin-like"/>
    <property type="match status" value="1"/>
</dbReference>
<evidence type="ECO:0000256" key="2">
    <source>
        <dbReference type="SAM" id="SignalP"/>
    </source>
</evidence>
<dbReference type="AlphaFoldDB" id="A0A7D9H6S6"/>
<keyword evidence="2" id="KW-0732">Signal</keyword>
<sequence length="172" mass="18643">MLRRSILLVMVLSWTLVASAVDTGKPAPAWHGTDFSGKTVDFPAVIAGKPTVMIFWATWCPYCNALMPYLGQIQKDYGADKINIIAINAKERGIGDPAAYVADLDFTVIDVAEGDVIAEKYSVNFIPGLMIVDGDGNLAWKRASTELPAGKTVAELWDGQVREQLDLLLAAD</sequence>
<dbReference type="CDD" id="cd02966">
    <property type="entry name" value="TlpA_like_family"/>
    <property type="match status" value="1"/>
</dbReference>
<keyword evidence="4" id="KW-0413">Isomerase</keyword>
<gene>
    <name evidence="4" type="ORF">JTBM06_V1_490006</name>
</gene>
<dbReference type="GO" id="GO:0016853">
    <property type="term" value="F:isomerase activity"/>
    <property type="evidence" value="ECO:0007669"/>
    <property type="project" value="UniProtKB-KW"/>
</dbReference>
<proteinExistence type="predicted"/>
<keyword evidence="1" id="KW-0676">Redox-active center</keyword>
<accession>A0A7D9H6S6</accession>
<dbReference type="InterPro" id="IPR000866">
    <property type="entry name" value="AhpC/TSA"/>
</dbReference>
<dbReference type="InterPro" id="IPR013766">
    <property type="entry name" value="Thioredoxin_domain"/>
</dbReference>
<reference evidence="4" key="1">
    <citation type="submission" date="2019-07" db="EMBL/GenBank/DDBJ databases">
        <authorList>
            <person name="Weber M."/>
            <person name="Kostadinov I."/>
            <person name="Kostadinov D I."/>
        </authorList>
    </citation>
    <scope>NUCLEOTIDE SEQUENCE</scope>
    <source>
        <strain evidence="4">Gfbio:sag-sample-m06:053724c1-46a9-4a36-b237-ea2bf867836b</strain>
    </source>
</reference>
<dbReference type="GO" id="GO:0015036">
    <property type="term" value="F:disulfide oxidoreductase activity"/>
    <property type="evidence" value="ECO:0007669"/>
    <property type="project" value="UniProtKB-ARBA"/>
</dbReference>
<evidence type="ECO:0000256" key="1">
    <source>
        <dbReference type="ARBA" id="ARBA00023284"/>
    </source>
</evidence>
<dbReference type="InterPro" id="IPR036249">
    <property type="entry name" value="Thioredoxin-like_sf"/>
</dbReference>
<organism evidence="4">
    <name type="scientific">uncultured Woeseiaceae bacterium</name>
    <dbReference type="NCBI Taxonomy" id="1983305"/>
    <lineage>
        <taxon>Bacteria</taxon>
        <taxon>Pseudomonadati</taxon>
        <taxon>Pseudomonadota</taxon>
        <taxon>Gammaproteobacteria</taxon>
        <taxon>Woeseiales</taxon>
        <taxon>Woeseiaceae</taxon>
        <taxon>environmental samples</taxon>
    </lineage>
</organism>
<dbReference type="PROSITE" id="PS51352">
    <property type="entry name" value="THIOREDOXIN_2"/>
    <property type="match status" value="1"/>
</dbReference>
<dbReference type="InterPro" id="IPR050553">
    <property type="entry name" value="Thioredoxin_ResA/DsbE_sf"/>
</dbReference>
<dbReference type="InterPro" id="IPR017937">
    <property type="entry name" value="Thioredoxin_CS"/>
</dbReference>